<dbReference type="AlphaFoldDB" id="A0ABD6B7A4"/>
<gene>
    <name evidence="2" type="ORF">ACFR9S_09725</name>
</gene>
<evidence type="ECO:0000256" key="1">
    <source>
        <dbReference type="SAM" id="Phobius"/>
    </source>
</evidence>
<keyword evidence="3" id="KW-1185">Reference proteome</keyword>
<dbReference type="Proteomes" id="UP001597111">
    <property type="component" value="Unassembled WGS sequence"/>
</dbReference>
<organism evidence="2 3">
    <name type="scientific">Halolamina salina</name>
    <dbReference type="NCBI Taxonomy" id="1220023"/>
    <lineage>
        <taxon>Archaea</taxon>
        <taxon>Methanobacteriati</taxon>
        <taxon>Methanobacteriota</taxon>
        <taxon>Stenosarchaea group</taxon>
        <taxon>Halobacteria</taxon>
        <taxon>Halobacteriales</taxon>
        <taxon>Haloferacaceae</taxon>
    </lineage>
</organism>
<feature type="transmembrane region" description="Helical" evidence="1">
    <location>
        <begin position="12"/>
        <end position="31"/>
    </location>
</feature>
<evidence type="ECO:0000313" key="3">
    <source>
        <dbReference type="Proteomes" id="UP001597111"/>
    </source>
</evidence>
<proteinExistence type="predicted"/>
<dbReference type="RefSeq" id="WP_379732107.1">
    <property type="nucleotide sequence ID" value="NZ_JBHSWZ010000205.1"/>
</dbReference>
<accession>A0ABD6B7A4</accession>
<keyword evidence="1" id="KW-1133">Transmembrane helix</keyword>
<feature type="transmembrane region" description="Helical" evidence="1">
    <location>
        <begin position="57"/>
        <end position="78"/>
    </location>
</feature>
<evidence type="ECO:0000313" key="2">
    <source>
        <dbReference type="EMBL" id="MFD1526572.1"/>
    </source>
</evidence>
<keyword evidence="1" id="KW-0812">Transmembrane</keyword>
<protein>
    <recommendedName>
        <fullName evidence="4">ABC-2 type transport system permease protein</fullName>
    </recommendedName>
</protein>
<keyword evidence="1" id="KW-0472">Membrane</keyword>
<sequence length="80" mass="8647">MPAKSGAAHSLGYLVCIVVSGFLNKTILTYLPPFERLSRIAGNLLQAYLEVPVEEEIAGVMLVIGVLLAVWGAGYHVYRS</sequence>
<comment type="caution">
    <text evidence="2">The sequence shown here is derived from an EMBL/GenBank/DDBJ whole genome shotgun (WGS) entry which is preliminary data.</text>
</comment>
<dbReference type="EMBL" id="JBHUDH010000109">
    <property type="protein sequence ID" value="MFD1526572.1"/>
    <property type="molecule type" value="Genomic_DNA"/>
</dbReference>
<evidence type="ECO:0008006" key="4">
    <source>
        <dbReference type="Google" id="ProtNLM"/>
    </source>
</evidence>
<reference evidence="2 3" key="1">
    <citation type="journal article" date="2019" name="Int. J. Syst. Evol. Microbiol.">
        <title>The Global Catalogue of Microorganisms (GCM) 10K type strain sequencing project: providing services to taxonomists for standard genome sequencing and annotation.</title>
        <authorList>
            <consortium name="The Broad Institute Genomics Platform"/>
            <consortium name="The Broad Institute Genome Sequencing Center for Infectious Disease"/>
            <person name="Wu L."/>
            <person name="Ma J."/>
        </authorList>
    </citation>
    <scope>NUCLEOTIDE SEQUENCE [LARGE SCALE GENOMIC DNA]</scope>
    <source>
        <strain evidence="2 3">CGMCC 1.12285</strain>
    </source>
</reference>
<name>A0ABD6B7A4_9EURY</name>